<sequence length="118" mass="13218">PGMFLEVPRGRFQRRRSSGDKSPPVCVHCIYMEEYLRMRTPPGEDPPHLRSFSYSDTSTEDDIDSDPEPLLDLDLEPPLTPMTPQCCITVTLSPNPSTPSAFDDPPSPSTRRRSITSP</sequence>
<reference evidence="2" key="1">
    <citation type="submission" date="2015-11" db="EMBL/GenBank/DDBJ databases">
        <title>De novo transcriptome assembly of four potential Pierce s Disease insect vectors from Arizona vineyards.</title>
        <authorList>
            <person name="Tassone E.E."/>
        </authorList>
    </citation>
    <scope>NUCLEOTIDE SEQUENCE</scope>
</reference>
<dbReference type="AlphaFoldDB" id="A0A1B6J929"/>
<proteinExistence type="predicted"/>
<feature type="compositionally biased region" description="Acidic residues" evidence="1">
    <location>
        <begin position="58"/>
        <end position="75"/>
    </location>
</feature>
<protein>
    <submittedName>
        <fullName evidence="2">Uncharacterized protein</fullName>
    </submittedName>
</protein>
<name>A0A1B6J929_9HEMI</name>
<evidence type="ECO:0000313" key="2">
    <source>
        <dbReference type="EMBL" id="JAS95680.1"/>
    </source>
</evidence>
<feature type="region of interest" description="Disordered" evidence="1">
    <location>
        <begin position="38"/>
        <end position="118"/>
    </location>
</feature>
<organism evidence="2">
    <name type="scientific">Homalodisca liturata</name>
    <dbReference type="NCBI Taxonomy" id="320908"/>
    <lineage>
        <taxon>Eukaryota</taxon>
        <taxon>Metazoa</taxon>
        <taxon>Ecdysozoa</taxon>
        <taxon>Arthropoda</taxon>
        <taxon>Hexapoda</taxon>
        <taxon>Insecta</taxon>
        <taxon>Pterygota</taxon>
        <taxon>Neoptera</taxon>
        <taxon>Paraneoptera</taxon>
        <taxon>Hemiptera</taxon>
        <taxon>Auchenorrhyncha</taxon>
        <taxon>Membracoidea</taxon>
        <taxon>Cicadellidae</taxon>
        <taxon>Cicadellinae</taxon>
        <taxon>Proconiini</taxon>
        <taxon>Homalodisca</taxon>
    </lineage>
</organism>
<feature type="region of interest" description="Disordered" evidence="1">
    <location>
        <begin position="1"/>
        <end position="24"/>
    </location>
</feature>
<evidence type="ECO:0000256" key="1">
    <source>
        <dbReference type="SAM" id="MobiDB-lite"/>
    </source>
</evidence>
<feature type="non-terminal residue" evidence="2">
    <location>
        <position position="1"/>
    </location>
</feature>
<feature type="non-terminal residue" evidence="2">
    <location>
        <position position="118"/>
    </location>
</feature>
<feature type="compositionally biased region" description="Polar residues" evidence="1">
    <location>
        <begin position="82"/>
        <end position="100"/>
    </location>
</feature>
<gene>
    <name evidence="2" type="ORF">g.59094</name>
</gene>
<accession>A0A1B6J929</accession>
<dbReference type="EMBL" id="GECU01012026">
    <property type="protein sequence ID" value="JAS95680.1"/>
    <property type="molecule type" value="Transcribed_RNA"/>
</dbReference>